<keyword evidence="1" id="KW-0812">Transmembrane</keyword>
<evidence type="ECO:0000313" key="3">
    <source>
        <dbReference type="Proteomes" id="UP001597041"/>
    </source>
</evidence>
<gene>
    <name evidence="2" type="ORF">ACFQ19_07340</name>
</gene>
<accession>A0ABW3NHF9</accession>
<keyword evidence="1" id="KW-0472">Membrane</keyword>
<keyword evidence="1" id="KW-1133">Transmembrane helix</keyword>
<evidence type="ECO:0000313" key="2">
    <source>
        <dbReference type="EMBL" id="MFD1065835.1"/>
    </source>
</evidence>
<evidence type="ECO:0000256" key="1">
    <source>
        <dbReference type="SAM" id="Phobius"/>
    </source>
</evidence>
<keyword evidence="3" id="KW-1185">Reference proteome</keyword>
<protein>
    <submittedName>
        <fullName evidence="2">Uncharacterized protein</fullName>
    </submittedName>
</protein>
<dbReference type="EMBL" id="JBHTKK010000006">
    <property type="protein sequence ID" value="MFD1065835.1"/>
    <property type="molecule type" value="Genomic_DNA"/>
</dbReference>
<organism evidence="2 3">
    <name type="scientific">Oceanobacillus locisalsi</name>
    <dbReference type="NCBI Taxonomy" id="546107"/>
    <lineage>
        <taxon>Bacteria</taxon>
        <taxon>Bacillati</taxon>
        <taxon>Bacillota</taxon>
        <taxon>Bacilli</taxon>
        <taxon>Bacillales</taxon>
        <taxon>Bacillaceae</taxon>
        <taxon>Oceanobacillus</taxon>
    </lineage>
</organism>
<comment type="caution">
    <text evidence="2">The sequence shown here is derived from an EMBL/GenBank/DDBJ whole genome shotgun (WGS) entry which is preliminary data.</text>
</comment>
<dbReference type="Proteomes" id="UP001597041">
    <property type="component" value="Unassembled WGS sequence"/>
</dbReference>
<name>A0ABW3NHF9_9BACI</name>
<feature type="transmembrane region" description="Helical" evidence="1">
    <location>
        <begin position="6"/>
        <end position="25"/>
    </location>
</feature>
<reference evidence="3" key="1">
    <citation type="journal article" date="2019" name="Int. J. Syst. Evol. Microbiol.">
        <title>The Global Catalogue of Microorganisms (GCM) 10K type strain sequencing project: providing services to taxonomists for standard genome sequencing and annotation.</title>
        <authorList>
            <consortium name="The Broad Institute Genomics Platform"/>
            <consortium name="The Broad Institute Genome Sequencing Center for Infectious Disease"/>
            <person name="Wu L."/>
            <person name="Ma J."/>
        </authorList>
    </citation>
    <scope>NUCLEOTIDE SEQUENCE [LARGE SCALE GENOMIC DNA]</scope>
    <source>
        <strain evidence="3">CCUG 56608</strain>
    </source>
</reference>
<dbReference type="RefSeq" id="WP_379591426.1">
    <property type="nucleotide sequence ID" value="NZ_JBHTKK010000006.1"/>
</dbReference>
<proteinExistence type="predicted"/>
<sequence>MKGSYVVIIIILLIILTGFFTWLWLQGFDGNQESIAALFDQLI</sequence>